<name>A0A0V1FXK9_TRIPS</name>
<accession>A0A0V1FXK9</accession>
<protein>
    <submittedName>
        <fullName evidence="1">Uncharacterized protein</fullName>
    </submittedName>
</protein>
<sequence length="61" mass="6701">MHVYANFEIINCCYIDGKSSWPSTINDNDDGEGKGLGRQFSSTIKLFIEILRQAVAVCACG</sequence>
<dbReference type="Proteomes" id="UP000054995">
    <property type="component" value="Unassembled WGS sequence"/>
</dbReference>
<gene>
    <name evidence="1" type="ORF">T4D_7127</name>
</gene>
<dbReference type="EMBL" id="JYDT01000019">
    <property type="protein sequence ID" value="KRY90736.1"/>
    <property type="molecule type" value="Genomic_DNA"/>
</dbReference>
<organism evidence="1 2">
    <name type="scientific">Trichinella pseudospiralis</name>
    <name type="common">Parasitic roundworm</name>
    <dbReference type="NCBI Taxonomy" id="6337"/>
    <lineage>
        <taxon>Eukaryota</taxon>
        <taxon>Metazoa</taxon>
        <taxon>Ecdysozoa</taxon>
        <taxon>Nematoda</taxon>
        <taxon>Enoplea</taxon>
        <taxon>Dorylaimia</taxon>
        <taxon>Trichinellida</taxon>
        <taxon>Trichinellidae</taxon>
        <taxon>Trichinella</taxon>
    </lineage>
</organism>
<evidence type="ECO:0000313" key="1">
    <source>
        <dbReference type="EMBL" id="KRY90736.1"/>
    </source>
</evidence>
<dbReference type="AlphaFoldDB" id="A0A0V1FXK9"/>
<reference evidence="1 2" key="1">
    <citation type="submission" date="2015-01" db="EMBL/GenBank/DDBJ databases">
        <title>Evolution of Trichinella species and genotypes.</title>
        <authorList>
            <person name="Korhonen P.K."/>
            <person name="Edoardo P."/>
            <person name="Giuseppe L.R."/>
            <person name="Gasser R.B."/>
        </authorList>
    </citation>
    <scope>NUCLEOTIDE SEQUENCE [LARGE SCALE GENOMIC DNA]</scope>
    <source>
        <strain evidence="1">ISS470</strain>
    </source>
</reference>
<keyword evidence="2" id="KW-1185">Reference proteome</keyword>
<proteinExistence type="predicted"/>
<comment type="caution">
    <text evidence="1">The sequence shown here is derived from an EMBL/GenBank/DDBJ whole genome shotgun (WGS) entry which is preliminary data.</text>
</comment>
<evidence type="ECO:0000313" key="2">
    <source>
        <dbReference type="Proteomes" id="UP000054995"/>
    </source>
</evidence>